<dbReference type="AlphaFoldDB" id="A0A1B9F798"/>
<dbReference type="GO" id="GO:0006099">
    <property type="term" value="P:tricarboxylic acid cycle"/>
    <property type="evidence" value="ECO:0007669"/>
    <property type="project" value="UniProtKB-UniRule"/>
</dbReference>
<feature type="binding site" evidence="4 7">
    <location>
        <position position="96"/>
    </location>
    <ligand>
        <name>NAD(+)</name>
        <dbReference type="ChEBI" id="CHEBI:57540"/>
    </ligand>
</feature>
<evidence type="ECO:0000256" key="5">
    <source>
        <dbReference type="PIRSR" id="PIRSR000102-1"/>
    </source>
</evidence>
<evidence type="ECO:0000256" key="1">
    <source>
        <dbReference type="ARBA" id="ARBA00022532"/>
    </source>
</evidence>
<dbReference type="NCBIfam" id="TIGR01763">
    <property type="entry name" value="MalateDH_bact"/>
    <property type="match status" value="1"/>
</dbReference>
<evidence type="ECO:0000256" key="6">
    <source>
        <dbReference type="PIRSR" id="PIRSR000102-2"/>
    </source>
</evidence>
<evidence type="ECO:0000259" key="8">
    <source>
        <dbReference type="Pfam" id="PF00056"/>
    </source>
</evidence>
<dbReference type="SUPFAM" id="SSF51735">
    <property type="entry name" value="NAD(P)-binding Rossmann-fold domains"/>
    <property type="match status" value="1"/>
</dbReference>
<dbReference type="PANTHER" id="PTHR43128">
    <property type="entry name" value="L-2-HYDROXYCARBOXYLATE DEHYDROGENASE (NAD(P)(+))"/>
    <property type="match status" value="1"/>
</dbReference>
<evidence type="ECO:0000313" key="10">
    <source>
        <dbReference type="EMBL" id="OCC15819.1"/>
    </source>
</evidence>
<feature type="domain" description="Lactate/malate dehydrogenase C-terminal" evidence="9">
    <location>
        <begin position="148"/>
        <end position="306"/>
    </location>
</feature>
<dbReference type="CDD" id="cd01339">
    <property type="entry name" value="LDH-like_MDH"/>
    <property type="match status" value="1"/>
</dbReference>
<dbReference type="PATRIC" id="fig|1156395.6.peg.753"/>
<evidence type="ECO:0000259" key="9">
    <source>
        <dbReference type="Pfam" id="PF02866"/>
    </source>
</evidence>
<feature type="binding site" evidence="4 6">
    <location>
        <position position="83"/>
    </location>
    <ligand>
        <name>substrate</name>
    </ligand>
</feature>
<keyword evidence="11" id="KW-1185">Reference proteome</keyword>
<dbReference type="EMBL" id="MAGO01000003">
    <property type="protein sequence ID" value="OCC15819.1"/>
    <property type="molecule type" value="Genomic_DNA"/>
</dbReference>
<dbReference type="STRING" id="1156395.DBT_0744"/>
<dbReference type="InterPro" id="IPR001236">
    <property type="entry name" value="Lactate/malate_DH_N"/>
</dbReference>
<dbReference type="InterPro" id="IPR011275">
    <property type="entry name" value="Malate_DH_type3"/>
</dbReference>
<dbReference type="Proteomes" id="UP000093080">
    <property type="component" value="Unassembled WGS sequence"/>
</dbReference>
<gene>
    <name evidence="4" type="primary">mdh</name>
    <name evidence="10" type="ORF">DBT_0744</name>
</gene>
<dbReference type="HAMAP" id="MF_00487">
    <property type="entry name" value="Malate_dehydrog_3"/>
    <property type="match status" value="1"/>
</dbReference>
<dbReference type="OrthoDB" id="9802969at2"/>
<keyword evidence="1 4" id="KW-0816">Tricarboxylic acid cycle</keyword>
<dbReference type="SUPFAM" id="SSF56327">
    <property type="entry name" value="LDH C-terminal domain-like"/>
    <property type="match status" value="1"/>
</dbReference>
<comment type="function">
    <text evidence="4">Catalyzes the reversible oxidation of malate to oxaloacetate.</text>
</comment>
<dbReference type="GO" id="GO:0030060">
    <property type="term" value="F:L-malate dehydrogenase (NAD+) activity"/>
    <property type="evidence" value="ECO:0007669"/>
    <property type="project" value="UniProtKB-UniRule"/>
</dbReference>
<comment type="similarity">
    <text evidence="4">Belongs to the LDH/MDH superfamily. MDH type 3 family.</text>
</comment>
<dbReference type="PIRSF" id="PIRSF000102">
    <property type="entry name" value="Lac_mal_DH"/>
    <property type="match status" value="1"/>
</dbReference>
<dbReference type="Gene3D" id="3.40.50.720">
    <property type="entry name" value="NAD(P)-binding Rossmann-like Domain"/>
    <property type="match status" value="1"/>
</dbReference>
<evidence type="ECO:0000313" key="11">
    <source>
        <dbReference type="Proteomes" id="UP000093080"/>
    </source>
</evidence>
<dbReference type="InterPro" id="IPR036291">
    <property type="entry name" value="NAD(P)-bd_dom_sf"/>
</dbReference>
<comment type="catalytic activity">
    <reaction evidence="4">
        <text>(S)-malate + NAD(+) = oxaloacetate + NADH + H(+)</text>
        <dbReference type="Rhea" id="RHEA:21432"/>
        <dbReference type="ChEBI" id="CHEBI:15378"/>
        <dbReference type="ChEBI" id="CHEBI:15589"/>
        <dbReference type="ChEBI" id="CHEBI:16452"/>
        <dbReference type="ChEBI" id="CHEBI:57540"/>
        <dbReference type="ChEBI" id="CHEBI:57945"/>
        <dbReference type="EC" id="1.1.1.37"/>
    </reaction>
</comment>
<dbReference type="PANTHER" id="PTHR43128:SF16">
    <property type="entry name" value="L-LACTATE DEHYDROGENASE"/>
    <property type="match status" value="1"/>
</dbReference>
<evidence type="ECO:0000256" key="7">
    <source>
        <dbReference type="PIRSR" id="PIRSR000102-3"/>
    </source>
</evidence>
<protein>
    <recommendedName>
        <fullName evidence="4">Malate dehydrogenase</fullName>
        <ecNumber evidence="4">1.1.1.37</ecNumber>
    </recommendedName>
</protein>
<feature type="binding site" evidence="4 6">
    <location>
        <position position="152"/>
    </location>
    <ligand>
        <name>substrate</name>
    </ligand>
</feature>
<dbReference type="Pfam" id="PF02866">
    <property type="entry name" value="Ldh_1_C"/>
    <property type="match status" value="1"/>
</dbReference>
<dbReference type="FunFam" id="3.40.50.720:FF:000018">
    <property type="entry name" value="Malate dehydrogenase"/>
    <property type="match status" value="1"/>
</dbReference>
<name>A0A1B9F798_9BACT</name>
<dbReference type="GO" id="GO:0006089">
    <property type="term" value="P:lactate metabolic process"/>
    <property type="evidence" value="ECO:0007669"/>
    <property type="project" value="TreeGrafter"/>
</dbReference>
<feature type="binding site" evidence="4 7">
    <location>
        <begin position="9"/>
        <end position="14"/>
    </location>
    <ligand>
        <name>NAD(+)</name>
        <dbReference type="ChEBI" id="CHEBI:57540"/>
    </ligand>
</feature>
<evidence type="ECO:0000256" key="3">
    <source>
        <dbReference type="ARBA" id="ARBA00023027"/>
    </source>
</evidence>
<proteinExistence type="inferred from homology"/>
<feature type="active site" description="Proton acceptor" evidence="4 5">
    <location>
        <position position="176"/>
    </location>
</feature>
<accession>A0A1B9F798</accession>
<evidence type="ECO:0000256" key="4">
    <source>
        <dbReference type="HAMAP-Rule" id="MF_00487"/>
    </source>
</evidence>
<feature type="binding site" evidence="4 6">
    <location>
        <position position="89"/>
    </location>
    <ligand>
        <name>substrate</name>
    </ligand>
</feature>
<dbReference type="Gene3D" id="3.90.110.10">
    <property type="entry name" value="Lactate dehydrogenase/glycoside hydrolase, family 4, C-terminal"/>
    <property type="match status" value="1"/>
</dbReference>
<dbReference type="Pfam" id="PF00056">
    <property type="entry name" value="Ldh_1_N"/>
    <property type="match status" value="1"/>
</dbReference>
<dbReference type="PRINTS" id="PR00086">
    <property type="entry name" value="LLDHDRGNASE"/>
</dbReference>
<dbReference type="FunFam" id="3.90.110.10:FF:000004">
    <property type="entry name" value="Malate dehydrogenase"/>
    <property type="match status" value="1"/>
</dbReference>
<sequence>MHGKLTIVGAGAVGTSAAHWALAKSVAKEVVLIDVVDGLPQGKALDCAQSSPIEGYSGHIKGTNDYEDTKNSDCVIITAGLARKPGMTREDLLEKNVQIVKTVTQNIVEHSPEAILIVVTNPIDAMVYTAFKVSGFPKQRVVGMAGVLDSARYRYFIAQELGVSPNDVSALVMGIHGDNMLPLTRLASVGGVPVEALIPKDKLNEIVKRTQNGGGEIVGLLKSGSAFTTPGLAAIEMAEAILKDQKRVLPCAAYLEGEFGIDGVFLGVPVVLGRNGVERILEFPLTPEEKDALNLSVEAVKRQVESIHGI</sequence>
<feature type="binding site" evidence="4 6">
    <location>
        <position position="121"/>
    </location>
    <ligand>
        <name>substrate</name>
    </ligand>
</feature>
<dbReference type="InterPro" id="IPR001557">
    <property type="entry name" value="L-lactate/malate_DH"/>
</dbReference>
<comment type="caution">
    <text evidence="10">The sequence shown here is derived from an EMBL/GenBank/DDBJ whole genome shotgun (WGS) entry which is preliminary data.</text>
</comment>
<dbReference type="InterPro" id="IPR015955">
    <property type="entry name" value="Lactate_DH/Glyco_Ohase_4_C"/>
</dbReference>
<dbReference type="EC" id="1.1.1.37" evidence="4"/>
<reference evidence="10 11" key="1">
    <citation type="submission" date="2016-06" db="EMBL/GenBank/DDBJ databases">
        <title>Respiratory ammonification of nitrate coupled to the oxidation of elemental sulfur in deep-sea autotrophic thermophilic bacteria.</title>
        <authorList>
            <person name="Slobodkina G.B."/>
            <person name="Mardanov A.V."/>
            <person name="Ravin N.V."/>
            <person name="Frolova A.A."/>
            <person name="Viryasiv M.B."/>
            <person name="Chernyh N.A."/>
            <person name="Bonch-Osmolovskaya E.A."/>
            <person name="Slobodkin A.I."/>
        </authorList>
    </citation>
    <scope>NUCLEOTIDE SEQUENCE [LARGE SCALE GENOMIC DNA]</scope>
    <source>
        <strain evidence="10 11">S69</strain>
    </source>
</reference>
<evidence type="ECO:0000256" key="2">
    <source>
        <dbReference type="ARBA" id="ARBA00023002"/>
    </source>
</evidence>
<organism evidence="10 11">
    <name type="scientific">Dissulfuribacter thermophilus</name>
    <dbReference type="NCBI Taxonomy" id="1156395"/>
    <lineage>
        <taxon>Bacteria</taxon>
        <taxon>Pseudomonadati</taxon>
        <taxon>Thermodesulfobacteriota</taxon>
        <taxon>Dissulfuribacteria</taxon>
        <taxon>Dissulfuribacterales</taxon>
        <taxon>Dissulfuribacteraceae</taxon>
        <taxon>Dissulfuribacter</taxon>
    </lineage>
</organism>
<dbReference type="GO" id="GO:0004459">
    <property type="term" value="F:L-lactate dehydrogenase (NAD+) activity"/>
    <property type="evidence" value="ECO:0007669"/>
    <property type="project" value="TreeGrafter"/>
</dbReference>
<feature type="domain" description="Lactate/malate dehydrogenase N-terminal" evidence="8">
    <location>
        <begin position="4"/>
        <end position="143"/>
    </location>
</feature>
<feature type="binding site" evidence="4 7">
    <location>
        <begin position="119"/>
        <end position="121"/>
    </location>
    <ligand>
        <name>NAD(+)</name>
        <dbReference type="ChEBI" id="CHEBI:57540"/>
    </ligand>
</feature>
<keyword evidence="3 4" id="KW-0520">NAD</keyword>
<dbReference type="NCBIfam" id="NF004863">
    <property type="entry name" value="PRK06223.1"/>
    <property type="match status" value="1"/>
</dbReference>
<dbReference type="InterPro" id="IPR022383">
    <property type="entry name" value="Lactate/malate_DH_C"/>
</dbReference>
<dbReference type="RefSeq" id="WP_067616487.1">
    <property type="nucleotide sequence ID" value="NZ_MAGO01000003.1"/>
</dbReference>
<keyword evidence="2 4" id="KW-0560">Oxidoreductase</keyword>
<feature type="binding site" evidence="4 7">
    <location>
        <position position="34"/>
    </location>
    <ligand>
        <name>NAD(+)</name>
        <dbReference type="ChEBI" id="CHEBI:57540"/>
    </ligand>
</feature>